<dbReference type="InterPro" id="IPR003675">
    <property type="entry name" value="Rce1/LyrA-like_dom"/>
</dbReference>
<dbReference type="PANTHER" id="PTHR36435">
    <property type="entry name" value="SLR1288 PROTEIN"/>
    <property type="match status" value="1"/>
</dbReference>
<organism evidence="3 4">
    <name type="scientific">Candidatus Lachnoclostridium stercoripullorum</name>
    <dbReference type="NCBI Taxonomy" id="2838635"/>
    <lineage>
        <taxon>Bacteria</taxon>
        <taxon>Bacillati</taxon>
        <taxon>Bacillota</taxon>
        <taxon>Clostridia</taxon>
        <taxon>Lachnospirales</taxon>
        <taxon>Lachnospiraceae</taxon>
    </lineage>
</organism>
<feature type="domain" description="CAAX prenyl protease 2/Lysostaphin resistance protein A-like" evidence="2">
    <location>
        <begin position="131"/>
        <end position="219"/>
    </location>
</feature>
<accession>A0A9D1W670</accession>
<dbReference type="AlphaFoldDB" id="A0A9D1W670"/>
<dbReference type="InterPro" id="IPR052710">
    <property type="entry name" value="CAAX_protease"/>
</dbReference>
<name>A0A9D1W670_9FIRM</name>
<dbReference type="GO" id="GO:0004175">
    <property type="term" value="F:endopeptidase activity"/>
    <property type="evidence" value="ECO:0007669"/>
    <property type="project" value="UniProtKB-ARBA"/>
</dbReference>
<evidence type="ECO:0000256" key="1">
    <source>
        <dbReference type="SAM" id="Phobius"/>
    </source>
</evidence>
<keyword evidence="1" id="KW-0472">Membrane</keyword>
<keyword evidence="3" id="KW-0378">Hydrolase</keyword>
<evidence type="ECO:0000313" key="3">
    <source>
        <dbReference type="EMBL" id="HIX53191.1"/>
    </source>
</evidence>
<feature type="transmembrane region" description="Helical" evidence="1">
    <location>
        <begin position="91"/>
        <end position="113"/>
    </location>
</feature>
<feature type="transmembrane region" description="Helical" evidence="1">
    <location>
        <begin position="12"/>
        <end position="38"/>
    </location>
</feature>
<sequence>MKRILNYVRILWQVLSPLFIFLGASVAVECAFAILWMILGSRMDFVLDHREDVILALSGTAALWAAWILWKIDGREGIWYGEIRRRLPRRAILPCVGAALGVSVAGNCLLSLLGLTDLGGNSAAPLLEQGTPLVVLLSTCVAAPLAEEMVFRVVIYRRLRREAGLGMAAAVSSLLFALYHGNLPQGIYALLVGAVLAFLMESYQAALAPVLAHMAANLLSVLLTWAGTGDILAAGVARRAAAAALAGAVLLFSLRQAANDGKRIRS</sequence>
<dbReference type="Proteomes" id="UP000886780">
    <property type="component" value="Unassembled WGS sequence"/>
</dbReference>
<comment type="caution">
    <text evidence="3">The sequence shown here is derived from an EMBL/GenBank/DDBJ whole genome shotgun (WGS) entry which is preliminary data.</text>
</comment>
<proteinExistence type="predicted"/>
<keyword evidence="3" id="KW-0645">Protease</keyword>
<keyword evidence="1" id="KW-0812">Transmembrane</keyword>
<feature type="transmembrane region" description="Helical" evidence="1">
    <location>
        <begin position="53"/>
        <end position="70"/>
    </location>
</feature>
<keyword evidence="1" id="KW-1133">Transmembrane helix</keyword>
<gene>
    <name evidence="3" type="ORF">IAA28_10360</name>
</gene>
<protein>
    <submittedName>
        <fullName evidence="3">CPBP family intramembrane metalloprotease</fullName>
    </submittedName>
</protein>
<dbReference type="PANTHER" id="PTHR36435:SF1">
    <property type="entry name" value="CAAX AMINO TERMINAL PROTEASE FAMILY PROTEIN"/>
    <property type="match status" value="1"/>
</dbReference>
<feature type="transmembrane region" description="Helical" evidence="1">
    <location>
        <begin position="186"/>
        <end position="203"/>
    </location>
</feature>
<evidence type="ECO:0000313" key="4">
    <source>
        <dbReference type="Proteomes" id="UP000886780"/>
    </source>
</evidence>
<dbReference type="GO" id="GO:0008237">
    <property type="term" value="F:metallopeptidase activity"/>
    <property type="evidence" value="ECO:0007669"/>
    <property type="project" value="UniProtKB-KW"/>
</dbReference>
<dbReference type="EMBL" id="DXEU01000187">
    <property type="protein sequence ID" value="HIX53191.1"/>
    <property type="molecule type" value="Genomic_DNA"/>
</dbReference>
<feature type="transmembrane region" description="Helical" evidence="1">
    <location>
        <begin position="163"/>
        <end position="180"/>
    </location>
</feature>
<dbReference type="Pfam" id="PF02517">
    <property type="entry name" value="Rce1-like"/>
    <property type="match status" value="1"/>
</dbReference>
<reference evidence="3" key="2">
    <citation type="submission" date="2021-04" db="EMBL/GenBank/DDBJ databases">
        <authorList>
            <person name="Gilroy R."/>
        </authorList>
    </citation>
    <scope>NUCLEOTIDE SEQUENCE</scope>
    <source>
        <strain evidence="3">ChiGjej4B4-12881</strain>
    </source>
</reference>
<evidence type="ECO:0000259" key="2">
    <source>
        <dbReference type="Pfam" id="PF02517"/>
    </source>
</evidence>
<feature type="transmembrane region" description="Helical" evidence="1">
    <location>
        <begin position="210"/>
        <end position="228"/>
    </location>
</feature>
<keyword evidence="3" id="KW-0482">Metalloprotease</keyword>
<feature type="transmembrane region" description="Helical" evidence="1">
    <location>
        <begin position="133"/>
        <end position="151"/>
    </location>
</feature>
<reference evidence="3" key="1">
    <citation type="journal article" date="2021" name="PeerJ">
        <title>Extensive microbial diversity within the chicken gut microbiome revealed by metagenomics and culture.</title>
        <authorList>
            <person name="Gilroy R."/>
            <person name="Ravi A."/>
            <person name="Getino M."/>
            <person name="Pursley I."/>
            <person name="Horton D.L."/>
            <person name="Alikhan N.F."/>
            <person name="Baker D."/>
            <person name="Gharbi K."/>
            <person name="Hall N."/>
            <person name="Watson M."/>
            <person name="Adriaenssens E.M."/>
            <person name="Foster-Nyarko E."/>
            <person name="Jarju S."/>
            <person name="Secka A."/>
            <person name="Antonio M."/>
            <person name="Oren A."/>
            <person name="Chaudhuri R.R."/>
            <person name="La Ragione R."/>
            <person name="Hildebrand F."/>
            <person name="Pallen M.J."/>
        </authorList>
    </citation>
    <scope>NUCLEOTIDE SEQUENCE</scope>
    <source>
        <strain evidence="3">ChiGjej4B4-12881</strain>
    </source>
</reference>
<feature type="transmembrane region" description="Helical" evidence="1">
    <location>
        <begin position="240"/>
        <end position="258"/>
    </location>
</feature>
<dbReference type="GO" id="GO:0080120">
    <property type="term" value="P:CAAX-box protein maturation"/>
    <property type="evidence" value="ECO:0007669"/>
    <property type="project" value="UniProtKB-ARBA"/>
</dbReference>